<protein>
    <recommendedName>
        <fullName evidence="4">DUF4190 domain-containing protein</fullName>
    </recommendedName>
</protein>
<feature type="transmembrane region" description="Helical" evidence="1">
    <location>
        <begin position="24"/>
        <end position="47"/>
    </location>
</feature>
<dbReference type="AlphaFoldDB" id="A0A8J3Q5J4"/>
<keyword evidence="1" id="KW-0472">Membrane</keyword>
<proteinExistence type="predicted"/>
<sequence>MTYTPPPPPMAQPVQPVGKDNTGLFGWIGIIGGLCCGILGLIFGILSIMQAKKWGKSPVLGWIAIVIGVLNIIGGFIWNVNR</sequence>
<evidence type="ECO:0000313" key="2">
    <source>
        <dbReference type="EMBL" id="GIH04413.1"/>
    </source>
</evidence>
<dbReference type="EMBL" id="BONY01000012">
    <property type="protein sequence ID" value="GIH04413.1"/>
    <property type="molecule type" value="Genomic_DNA"/>
</dbReference>
<comment type="caution">
    <text evidence="2">The sequence shown here is derived from an EMBL/GenBank/DDBJ whole genome shotgun (WGS) entry which is preliminary data.</text>
</comment>
<dbReference type="Proteomes" id="UP000612899">
    <property type="component" value="Unassembled WGS sequence"/>
</dbReference>
<accession>A0A8J3Q5J4</accession>
<dbReference type="RefSeq" id="WP_239123702.1">
    <property type="nucleotide sequence ID" value="NZ_BONY01000012.1"/>
</dbReference>
<feature type="transmembrane region" description="Helical" evidence="1">
    <location>
        <begin position="59"/>
        <end position="78"/>
    </location>
</feature>
<keyword evidence="3" id="KW-1185">Reference proteome</keyword>
<evidence type="ECO:0000256" key="1">
    <source>
        <dbReference type="SAM" id="Phobius"/>
    </source>
</evidence>
<keyword evidence="1" id="KW-0812">Transmembrane</keyword>
<gene>
    <name evidence="2" type="ORF">Rhe02_24800</name>
</gene>
<organism evidence="2 3">
    <name type="scientific">Rhizocola hellebori</name>
    <dbReference type="NCBI Taxonomy" id="1392758"/>
    <lineage>
        <taxon>Bacteria</taxon>
        <taxon>Bacillati</taxon>
        <taxon>Actinomycetota</taxon>
        <taxon>Actinomycetes</taxon>
        <taxon>Micromonosporales</taxon>
        <taxon>Micromonosporaceae</taxon>
        <taxon>Rhizocola</taxon>
    </lineage>
</organism>
<evidence type="ECO:0000313" key="3">
    <source>
        <dbReference type="Proteomes" id="UP000612899"/>
    </source>
</evidence>
<keyword evidence="1" id="KW-1133">Transmembrane helix</keyword>
<name>A0A8J3Q5J4_9ACTN</name>
<reference evidence="2" key="1">
    <citation type="submission" date="2021-01" db="EMBL/GenBank/DDBJ databases">
        <title>Whole genome shotgun sequence of Rhizocola hellebori NBRC 109834.</title>
        <authorList>
            <person name="Komaki H."/>
            <person name="Tamura T."/>
        </authorList>
    </citation>
    <scope>NUCLEOTIDE SEQUENCE</scope>
    <source>
        <strain evidence="2">NBRC 109834</strain>
    </source>
</reference>
<evidence type="ECO:0008006" key="4">
    <source>
        <dbReference type="Google" id="ProtNLM"/>
    </source>
</evidence>